<accession>A0A6J4I0I3</accession>
<reference evidence="2" key="1">
    <citation type="submission" date="2020-02" db="EMBL/GenBank/DDBJ databases">
        <authorList>
            <person name="Meier V. D."/>
        </authorList>
    </citation>
    <scope>NUCLEOTIDE SEQUENCE</scope>
    <source>
        <strain evidence="2">AVDCRST_MAG52</strain>
    </source>
</reference>
<feature type="region of interest" description="Disordered" evidence="1">
    <location>
        <begin position="128"/>
        <end position="246"/>
    </location>
</feature>
<name>A0A6J4I0I3_9ACTN</name>
<feature type="non-terminal residue" evidence="2">
    <location>
        <position position="246"/>
    </location>
</feature>
<feature type="compositionally biased region" description="Low complexity" evidence="1">
    <location>
        <begin position="28"/>
        <end position="40"/>
    </location>
</feature>
<protein>
    <submittedName>
        <fullName evidence="2">Metal-dependent hydrolases of the beta-lactamase superfamily III</fullName>
    </submittedName>
</protein>
<feature type="compositionally biased region" description="Basic residues" evidence="1">
    <location>
        <begin position="102"/>
        <end position="112"/>
    </location>
</feature>
<evidence type="ECO:0000256" key="1">
    <source>
        <dbReference type="SAM" id="MobiDB-lite"/>
    </source>
</evidence>
<dbReference type="GO" id="GO:0016787">
    <property type="term" value="F:hydrolase activity"/>
    <property type="evidence" value="ECO:0007669"/>
    <property type="project" value="UniProtKB-KW"/>
</dbReference>
<feature type="compositionally biased region" description="Basic residues" evidence="1">
    <location>
        <begin position="136"/>
        <end position="209"/>
    </location>
</feature>
<keyword evidence="2" id="KW-0378">Hydrolase</keyword>
<gene>
    <name evidence="2" type="ORF">AVDCRST_MAG52-1510</name>
</gene>
<feature type="non-terminal residue" evidence="2">
    <location>
        <position position="1"/>
    </location>
</feature>
<dbReference type="EMBL" id="CADCTN010000101">
    <property type="protein sequence ID" value="CAA9239278.1"/>
    <property type="molecule type" value="Genomic_DNA"/>
</dbReference>
<feature type="region of interest" description="Disordered" evidence="1">
    <location>
        <begin position="1"/>
        <end position="61"/>
    </location>
</feature>
<proteinExistence type="predicted"/>
<evidence type="ECO:0000313" key="2">
    <source>
        <dbReference type="EMBL" id="CAA9239278.1"/>
    </source>
</evidence>
<sequence length="246" mass="27509">EAHRRRLLGQRSRPQVGRLLLPRRARRVPAGPRPGQRGVRCAADPRGPGEHRRGVPLAPARRPLPRLRAVRRLAPVLGPLVGRPGAALRPGRGRAAAGAGLRPRRRGGHRRLRLRAGGAWLVHARPVRRDAGAHRPSGRVLRHPAHRRRPVAGVHRRHGLVRARRRAGPRCRRAARRGRSPARPRPARRTAPHGARGRRARGRRGRRPAAAHPHPGLGRRDRPAVRRQRGLLRDRAGAPRRHVRHL</sequence>
<feature type="region of interest" description="Disordered" evidence="1">
    <location>
        <begin position="88"/>
        <end position="112"/>
    </location>
</feature>
<feature type="compositionally biased region" description="Low complexity" evidence="1">
    <location>
        <begin position="88"/>
        <end position="101"/>
    </location>
</feature>
<dbReference type="AlphaFoldDB" id="A0A6J4I0I3"/>
<organism evidence="2">
    <name type="scientific">uncultured Blastococcus sp</name>
    <dbReference type="NCBI Taxonomy" id="217144"/>
    <lineage>
        <taxon>Bacteria</taxon>
        <taxon>Bacillati</taxon>
        <taxon>Actinomycetota</taxon>
        <taxon>Actinomycetes</taxon>
        <taxon>Geodermatophilales</taxon>
        <taxon>Geodermatophilaceae</taxon>
        <taxon>Blastococcus</taxon>
        <taxon>environmental samples</taxon>
    </lineage>
</organism>